<feature type="transmembrane region" description="Helical" evidence="9">
    <location>
        <begin position="397"/>
        <end position="417"/>
    </location>
</feature>
<feature type="transmembrane region" description="Helical" evidence="9">
    <location>
        <begin position="359"/>
        <end position="376"/>
    </location>
</feature>
<dbReference type="GO" id="GO:0080054">
    <property type="term" value="F:low-affinity nitrate transmembrane transporter activity"/>
    <property type="evidence" value="ECO:0007669"/>
    <property type="project" value="UniProtKB-ARBA"/>
</dbReference>
<dbReference type="PROSITE" id="PS01022">
    <property type="entry name" value="PTR2_1"/>
    <property type="match status" value="1"/>
</dbReference>
<keyword evidence="7 9" id="KW-0472">Membrane</keyword>
<evidence type="ECO:0000256" key="2">
    <source>
        <dbReference type="ARBA" id="ARBA00005982"/>
    </source>
</evidence>
<dbReference type="InterPro" id="IPR000109">
    <property type="entry name" value="POT_fam"/>
</dbReference>
<evidence type="ECO:0000256" key="8">
    <source>
        <dbReference type="SAM" id="MobiDB-lite"/>
    </source>
</evidence>
<comment type="similarity">
    <text evidence="2">Belongs to the major facilitator superfamily. Proton-dependent oligopeptide transporter (POT/PTR) (TC 2.A.17) family.</text>
</comment>
<dbReference type="InterPro" id="IPR044739">
    <property type="entry name" value="NRT1/PTR"/>
</dbReference>
<evidence type="ECO:0000256" key="9">
    <source>
        <dbReference type="SAM" id="Phobius"/>
    </source>
</evidence>
<evidence type="ECO:0000256" key="1">
    <source>
        <dbReference type="ARBA" id="ARBA00004141"/>
    </source>
</evidence>
<feature type="transmembrane region" description="Helical" evidence="9">
    <location>
        <begin position="449"/>
        <end position="468"/>
    </location>
</feature>
<feature type="transmembrane region" description="Helical" evidence="9">
    <location>
        <begin position="513"/>
        <end position="534"/>
    </location>
</feature>
<dbReference type="Pfam" id="PF00854">
    <property type="entry name" value="PTR2"/>
    <property type="match status" value="1"/>
</dbReference>
<dbReference type="FunFam" id="1.20.1250.20:FF:000147">
    <property type="entry name" value="Protein NRT1/ PTR family 5.10"/>
    <property type="match status" value="1"/>
</dbReference>
<dbReference type="Gene3D" id="1.20.1250.20">
    <property type="entry name" value="MFS general substrate transporter like domains"/>
    <property type="match status" value="1"/>
</dbReference>
<dbReference type="CDD" id="cd17417">
    <property type="entry name" value="MFS_NPF5"/>
    <property type="match status" value="1"/>
</dbReference>
<comment type="subcellular location">
    <subcellularLocation>
        <location evidence="1">Membrane</location>
        <topology evidence="1">Multi-pass membrane protein</topology>
    </subcellularLocation>
</comment>
<evidence type="ECO:0000256" key="4">
    <source>
        <dbReference type="ARBA" id="ARBA00022553"/>
    </source>
</evidence>
<evidence type="ECO:0000256" key="7">
    <source>
        <dbReference type="ARBA" id="ARBA00023136"/>
    </source>
</evidence>
<feature type="transmembrane region" description="Helical" evidence="9">
    <location>
        <begin position="480"/>
        <end position="501"/>
    </location>
</feature>
<organism evidence="10 11">
    <name type="scientific">Elaeis guineensis var. tenera</name>
    <name type="common">Oil palm</name>
    <dbReference type="NCBI Taxonomy" id="51953"/>
    <lineage>
        <taxon>Eukaryota</taxon>
        <taxon>Viridiplantae</taxon>
        <taxon>Streptophyta</taxon>
        <taxon>Embryophyta</taxon>
        <taxon>Tracheophyta</taxon>
        <taxon>Spermatophyta</taxon>
        <taxon>Magnoliopsida</taxon>
        <taxon>Liliopsida</taxon>
        <taxon>Arecaceae</taxon>
        <taxon>Arecoideae</taxon>
        <taxon>Cocoseae</taxon>
        <taxon>Elaeidinae</taxon>
        <taxon>Elaeis</taxon>
    </lineage>
</organism>
<name>A0A8N4F1K0_ELAGV</name>
<reference evidence="11" key="1">
    <citation type="submission" date="2025-08" db="UniProtKB">
        <authorList>
            <consortium name="RefSeq"/>
        </authorList>
    </citation>
    <scope>IDENTIFICATION</scope>
</reference>
<evidence type="ECO:0000256" key="3">
    <source>
        <dbReference type="ARBA" id="ARBA00022448"/>
    </source>
</evidence>
<feature type="transmembrane region" description="Helical" evidence="9">
    <location>
        <begin position="30"/>
        <end position="49"/>
    </location>
</feature>
<sequence>MDRDPLLRQSTTVAGAVDYRGLSISRSSSGGWSSALFIIGVEIAERFAFYGTSSNLITYLTGSLGESTAAAAAAVNTWSGVACMLPLLGAFIADSYLGRFRTIILASLLYILGLGMLTLSSVLPSIHPSTCGDTMDPTACRPSPAQVAFFYFSLYLIAFAQGGHKPCVQAFGADQFDQNDPKESMDKSSFFNWWFFGMCGGIVLTTVTLSYIQDNISWGPGFGIPCIAMLFALVVFLLGTKTYRFYILEDESPFVRIGKTLVSLVRRKRASFPIGSQQTGETPQYKPSGGPTCSSSSKEIDSVDNVDHVHEAKGILGLSPIWASCLIYAVASAQSSTFFTKQGSTLDRRIGSNLEVPPAALQSFIGVSIVAFIPIYDRILVPVVRKFSKKPAGLTMLQRIGTGMVISLISMVIAALVELKRLETAREFGLVDQPAATIPMSLWWLIPQYALYGIADVFTVVGLQEFFYDQISDALRSLGLALYLSILGIGSFISSFLVSVIDKATAESGESWFSFNFLTCLCAASLSVPTIVLYRSSADNGNYPDDMEEIEHLMGMLFNWGYTASRLTMLDARERGPEPIRGGVTDNNHGTAKSIYTEVRNHRHFPTSGKWHHPIEPNAAVVGSSTITSLAGGGSRCETIPTTVPTGPNSDYHCSGDAVVTYRSPNSGIGHSARTHTTSDWCDTGGKPTFGSSSLATCNGTTSLTSAPTSEP</sequence>
<keyword evidence="3" id="KW-0813">Transport</keyword>
<dbReference type="GO" id="GO:0042937">
    <property type="term" value="F:tripeptide transmembrane transporter activity"/>
    <property type="evidence" value="ECO:0007669"/>
    <property type="project" value="InterPro"/>
</dbReference>
<feature type="transmembrane region" description="Helical" evidence="9">
    <location>
        <begin position="218"/>
        <end position="238"/>
    </location>
</feature>
<dbReference type="InterPro" id="IPR018456">
    <property type="entry name" value="PTR2_symporter_CS"/>
</dbReference>
<feature type="region of interest" description="Disordered" evidence="8">
    <location>
        <begin position="275"/>
        <end position="299"/>
    </location>
</feature>
<feature type="transmembrane region" description="Helical" evidence="9">
    <location>
        <begin position="191"/>
        <end position="212"/>
    </location>
</feature>
<evidence type="ECO:0000313" key="11">
    <source>
        <dbReference type="RefSeq" id="XP_029117636.1"/>
    </source>
</evidence>
<feature type="transmembrane region" description="Helical" evidence="9">
    <location>
        <begin position="103"/>
        <end position="123"/>
    </location>
</feature>
<dbReference type="AlphaFoldDB" id="A0A8N4F1K0"/>
<dbReference type="SUPFAM" id="SSF103473">
    <property type="entry name" value="MFS general substrate transporter"/>
    <property type="match status" value="1"/>
</dbReference>
<keyword evidence="10" id="KW-1185">Reference proteome</keyword>
<keyword evidence="6 9" id="KW-1133">Transmembrane helix</keyword>
<evidence type="ECO:0000256" key="6">
    <source>
        <dbReference type="ARBA" id="ARBA00022989"/>
    </source>
</evidence>
<feature type="transmembrane region" description="Helical" evidence="9">
    <location>
        <begin position="143"/>
        <end position="160"/>
    </location>
</feature>
<dbReference type="PANTHER" id="PTHR11654">
    <property type="entry name" value="OLIGOPEPTIDE TRANSPORTER-RELATED"/>
    <property type="match status" value="1"/>
</dbReference>
<dbReference type="KEGG" id="egu:105037970"/>
<evidence type="ECO:0000313" key="10">
    <source>
        <dbReference type="Proteomes" id="UP000504607"/>
    </source>
</evidence>
<dbReference type="RefSeq" id="XP_029117636.1">
    <property type="nucleotide sequence ID" value="XM_029261803.1"/>
</dbReference>
<keyword evidence="5 9" id="KW-0812">Transmembrane</keyword>
<dbReference type="GO" id="GO:0071916">
    <property type="term" value="F:dipeptide transmembrane transporter activity"/>
    <property type="evidence" value="ECO:0007669"/>
    <property type="project" value="InterPro"/>
</dbReference>
<dbReference type="InterPro" id="IPR036259">
    <property type="entry name" value="MFS_trans_sf"/>
</dbReference>
<protein>
    <submittedName>
        <fullName evidence="11">LOW QUALITY PROTEIN: protein NRT1/ PTR FAMILY 5.10-like</fullName>
    </submittedName>
</protein>
<feature type="transmembrane region" description="Helical" evidence="9">
    <location>
        <begin position="69"/>
        <end position="91"/>
    </location>
</feature>
<dbReference type="GO" id="GO:0009705">
    <property type="term" value="C:plant-type vacuole membrane"/>
    <property type="evidence" value="ECO:0007669"/>
    <property type="project" value="UniProtKB-ARBA"/>
</dbReference>
<dbReference type="OrthoDB" id="8904098at2759"/>
<keyword evidence="4" id="KW-0597">Phosphoprotein</keyword>
<gene>
    <name evidence="11" type="primary">LOC105037970</name>
</gene>
<evidence type="ECO:0000256" key="5">
    <source>
        <dbReference type="ARBA" id="ARBA00022692"/>
    </source>
</evidence>
<accession>A0A8N4F1K0</accession>
<proteinExistence type="inferred from homology"/>
<dbReference type="Proteomes" id="UP000504607">
    <property type="component" value="Chromosome 2"/>
</dbReference>